<proteinExistence type="predicted"/>
<reference evidence="1 2" key="1">
    <citation type="submission" date="2021-03" db="EMBL/GenBank/DDBJ databases">
        <authorList>
            <person name="King G.J."/>
            <person name="Bancroft I."/>
            <person name="Baten A."/>
            <person name="Bloomfield J."/>
            <person name="Borpatragohain P."/>
            <person name="He Z."/>
            <person name="Irish N."/>
            <person name="Irwin J."/>
            <person name="Liu K."/>
            <person name="Mauleon R.P."/>
            <person name="Moore J."/>
            <person name="Morris R."/>
            <person name="Ostergaard L."/>
            <person name="Wang B."/>
            <person name="Wells R."/>
        </authorList>
    </citation>
    <scope>NUCLEOTIDE SEQUENCE [LARGE SCALE GENOMIC DNA]</scope>
    <source>
        <strain evidence="1">R-o-18</strain>
        <tissue evidence="1">Leaf</tissue>
    </source>
</reference>
<evidence type="ECO:0000313" key="2">
    <source>
        <dbReference type="Proteomes" id="UP000823674"/>
    </source>
</evidence>
<comment type="caution">
    <text evidence="1">The sequence shown here is derived from an EMBL/GenBank/DDBJ whole genome shotgun (WGS) entry which is preliminary data.</text>
</comment>
<evidence type="ECO:0000313" key="1">
    <source>
        <dbReference type="EMBL" id="KAG5406671.1"/>
    </source>
</evidence>
<organism evidence="1 2">
    <name type="scientific">Brassica rapa subsp. trilocularis</name>
    <dbReference type="NCBI Taxonomy" id="1813537"/>
    <lineage>
        <taxon>Eukaryota</taxon>
        <taxon>Viridiplantae</taxon>
        <taxon>Streptophyta</taxon>
        <taxon>Embryophyta</taxon>
        <taxon>Tracheophyta</taxon>
        <taxon>Spermatophyta</taxon>
        <taxon>Magnoliopsida</taxon>
        <taxon>eudicotyledons</taxon>
        <taxon>Gunneridae</taxon>
        <taxon>Pentapetalae</taxon>
        <taxon>rosids</taxon>
        <taxon>malvids</taxon>
        <taxon>Brassicales</taxon>
        <taxon>Brassicaceae</taxon>
        <taxon>Brassiceae</taxon>
        <taxon>Brassica</taxon>
    </lineage>
</organism>
<name>A0ABQ7N909_BRACM</name>
<gene>
    <name evidence="1" type="primary">A03g506480.1_BraROA</name>
    <name evidence="1" type="ORF">IGI04_012790</name>
</gene>
<accession>A0ABQ7N909</accession>
<dbReference type="EMBL" id="JADBGQ010000003">
    <property type="protein sequence ID" value="KAG5406671.1"/>
    <property type="molecule type" value="Genomic_DNA"/>
</dbReference>
<protein>
    <submittedName>
        <fullName evidence="1">Uncharacterized protein</fullName>
    </submittedName>
</protein>
<keyword evidence="2" id="KW-1185">Reference proteome</keyword>
<dbReference type="Proteomes" id="UP000823674">
    <property type="component" value="Chromosome A03"/>
</dbReference>
<feature type="non-terminal residue" evidence="1">
    <location>
        <position position="1"/>
    </location>
</feature>
<sequence length="184" mass="21089">IQKERESYAREKRRRSDGEGADLIFSYDSDCRWCTFRYNACSPVTSVGSLRVWISPQTVGNEVWIQKERESYAREKRRRSDGEGADLIFSYDSDCRWCTFRYNACSPWKLESLDLSPDSRQRSLGGSLTSTVVAVAGEVIPVSEELARVTARREKRFVERRESEIFGMKIGGENNNAIVNGFFS</sequence>